<dbReference type="SMART" id="SM00953">
    <property type="entry name" value="RES"/>
    <property type="match status" value="1"/>
</dbReference>
<proteinExistence type="predicted"/>
<dbReference type="InterPro" id="IPR014914">
    <property type="entry name" value="RES_dom"/>
</dbReference>
<dbReference type="AlphaFoldDB" id="A0A2X2C985"/>
<dbReference type="EMBL" id="UAUF01000010">
    <property type="protein sequence ID" value="SPZ05102.1"/>
    <property type="molecule type" value="Genomic_DNA"/>
</dbReference>
<accession>A0A2X2C985</accession>
<feature type="domain" description="RES" evidence="1">
    <location>
        <begin position="14"/>
        <end position="140"/>
    </location>
</feature>
<dbReference type="Pfam" id="PF08808">
    <property type="entry name" value="RES"/>
    <property type="match status" value="1"/>
</dbReference>
<protein>
    <submittedName>
        <fullName evidence="2">RES domain-containing protein</fullName>
    </submittedName>
</protein>
<evidence type="ECO:0000259" key="1">
    <source>
        <dbReference type="SMART" id="SM00953"/>
    </source>
</evidence>
<dbReference type="GeneID" id="300269299"/>
<gene>
    <name evidence="2" type="ORF">NCTC11842_01591</name>
</gene>
<dbReference type="Proteomes" id="UP000250443">
    <property type="component" value="Unassembled WGS sequence"/>
</dbReference>
<sequence length="158" mass="18104">MRGWRVAKERRATDLTGMGAAIAGGRWNHPRTPAVYMGLTPAICSLETFVHTNGEPVEGMKITEFELPEDKDLYLELENELLPTGWNSIPYDRPSMDFGTRWLQSRSHLGLIVPSAILPLERNVVINPFHPEARLIKVLEVYNFTFDPRMFERPRTPQ</sequence>
<evidence type="ECO:0000313" key="2">
    <source>
        <dbReference type="EMBL" id="SPZ05102.1"/>
    </source>
</evidence>
<organism evidence="2 3">
    <name type="scientific">Pseudomonas luteola</name>
    <dbReference type="NCBI Taxonomy" id="47886"/>
    <lineage>
        <taxon>Bacteria</taxon>
        <taxon>Pseudomonadati</taxon>
        <taxon>Pseudomonadota</taxon>
        <taxon>Gammaproteobacteria</taxon>
        <taxon>Pseudomonadales</taxon>
        <taxon>Pseudomonadaceae</taxon>
        <taxon>Pseudomonas</taxon>
    </lineage>
</organism>
<name>A0A2X2C985_PSELU</name>
<evidence type="ECO:0000313" key="3">
    <source>
        <dbReference type="Proteomes" id="UP000250443"/>
    </source>
</evidence>
<dbReference type="RefSeq" id="WP_074830104.1">
    <property type="nucleotide sequence ID" value="NZ_DALZQD010000056.1"/>
</dbReference>
<reference evidence="2 3" key="1">
    <citation type="submission" date="2018-06" db="EMBL/GenBank/DDBJ databases">
        <authorList>
            <consortium name="Pathogen Informatics"/>
            <person name="Doyle S."/>
        </authorList>
    </citation>
    <scope>NUCLEOTIDE SEQUENCE [LARGE SCALE GENOMIC DNA]</scope>
    <source>
        <strain evidence="2 3">NCTC11842</strain>
    </source>
</reference>